<dbReference type="Pfam" id="PF23161">
    <property type="entry name" value="HTH_RNase_II"/>
    <property type="match status" value="1"/>
</dbReference>
<dbReference type="InterPro" id="IPR057324">
    <property type="entry name" value="WH_RNase_II"/>
</dbReference>
<dbReference type="GO" id="GO:0000175">
    <property type="term" value="F:3'-5'-RNA exonuclease activity"/>
    <property type="evidence" value="ECO:0007669"/>
    <property type="project" value="TreeGrafter"/>
</dbReference>
<gene>
    <name evidence="2" type="ordered locus">AM1_4810</name>
</gene>
<dbReference type="InterPro" id="IPR001900">
    <property type="entry name" value="RNase_II/R"/>
</dbReference>
<dbReference type="InterPro" id="IPR050180">
    <property type="entry name" value="RNR_Ribonuclease"/>
</dbReference>
<dbReference type="Pfam" id="PF23163">
    <property type="entry name" value="CSD_RNase_II"/>
    <property type="match status" value="1"/>
</dbReference>
<dbReference type="Pfam" id="PF00773">
    <property type="entry name" value="RNB"/>
    <property type="match status" value="1"/>
</dbReference>
<dbReference type="GO" id="GO:0003723">
    <property type="term" value="F:RNA binding"/>
    <property type="evidence" value="ECO:0007669"/>
    <property type="project" value="InterPro"/>
</dbReference>
<dbReference type="Proteomes" id="UP000000268">
    <property type="component" value="Chromosome"/>
</dbReference>
<evidence type="ECO:0000259" key="1">
    <source>
        <dbReference type="SMART" id="SM00955"/>
    </source>
</evidence>
<name>B0C2J2_ACAM1</name>
<dbReference type="InterPro" id="IPR012340">
    <property type="entry name" value="NA-bd_OB-fold"/>
</dbReference>
<dbReference type="EMBL" id="CP000828">
    <property type="protein sequence ID" value="ABW29782.1"/>
    <property type="molecule type" value="Genomic_DNA"/>
</dbReference>
<dbReference type="RefSeq" id="WP_012165064.1">
    <property type="nucleotide sequence ID" value="NC_009925.1"/>
</dbReference>
<dbReference type="InterPro" id="IPR056403">
    <property type="entry name" value="RNase_II_barrel"/>
</dbReference>
<dbReference type="PANTHER" id="PTHR23355">
    <property type="entry name" value="RIBONUCLEASE"/>
    <property type="match status" value="1"/>
</dbReference>
<accession>B0C2J2</accession>
<dbReference type="InterPro" id="IPR056404">
    <property type="entry name" value="HTH_RNase_II"/>
</dbReference>
<dbReference type="PANTHER" id="PTHR23355:SF42">
    <property type="entry name" value="RIBONUCLEASE II, CHLOROPLASTIC_MITOCHONDRIAL"/>
    <property type="match status" value="1"/>
</dbReference>
<evidence type="ECO:0000313" key="3">
    <source>
        <dbReference type="Proteomes" id="UP000000268"/>
    </source>
</evidence>
<dbReference type="GO" id="GO:0006402">
    <property type="term" value="P:mRNA catabolic process"/>
    <property type="evidence" value="ECO:0007669"/>
    <property type="project" value="TreeGrafter"/>
</dbReference>
<dbReference type="Pfam" id="PF25255">
    <property type="entry name" value="WHD_RNase_II"/>
    <property type="match status" value="1"/>
</dbReference>
<dbReference type="SMART" id="SM00955">
    <property type="entry name" value="RNB"/>
    <property type="match status" value="1"/>
</dbReference>
<feature type="domain" description="RNB" evidence="1">
    <location>
        <begin position="272"/>
        <end position="562"/>
    </location>
</feature>
<dbReference type="HOGENOM" id="CLU_015903_1_0_3"/>
<dbReference type="STRING" id="329726.AM1_4810"/>
<dbReference type="InterPro" id="IPR036388">
    <property type="entry name" value="WH-like_DNA-bd_sf"/>
</dbReference>
<reference evidence="2 3" key="1">
    <citation type="journal article" date="2008" name="Proc. Natl. Acad. Sci. U.S.A.">
        <title>Niche adaptation and genome expansion in the chlorophyll d-producing cyanobacterium Acaryochloris marina.</title>
        <authorList>
            <person name="Swingley W.D."/>
            <person name="Chen M."/>
            <person name="Cheung P.C."/>
            <person name="Conrad A.L."/>
            <person name="Dejesa L.C."/>
            <person name="Hao J."/>
            <person name="Honchak B.M."/>
            <person name="Karbach L.E."/>
            <person name="Kurdoglu A."/>
            <person name="Lahiri S."/>
            <person name="Mastrian S.D."/>
            <person name="Miyashita H."/>
            <person name="Page L."/>
            <person name="Ramakrishna P."/>
            <person name="Satoh S."/>
            <person name="Sattley W.M."/>
            <person name="Shimada Y."/>
            <person name="Taylor H.L."/>
            <person name="Tomo T."/>
            <person name="Tsuchiya T."/>
            <person name="Wang Z.T."/>
            <person name="Raymond J."/>
            <person name="Mimuro M."/>
            <person name="Blankenship R.E."/>
            <person name="Touchman J.W."/>
        </authorList>
    </citation>
    <scope>NUCLEOTIDE SEQUENCE [LARGE SCALE GENOMIC DNA]</scope>
    <source>
        <strain evidence="3">MBIC 11017</strain>
    </source>
</reference>
<dbReference type="OrthoDB" id="9764149at2"/>
<keyword evidence="3" id="KW-1185">Reference proteome</keyword>
<protein>
    <submittedName>
        <fullName evidence="2">Exoribonuclease II</fullName>
    </submittedName>
</protein>
<proteinExistence type="predicted"/>
<evidence type="ECO:0000313" key="2">
    <source>
        <dbReference type="EMBL" id="ABW29782.1"/>
    </source>
</evidence>
<dbReference type="SUPFAM" id="SSF50249">
    <property type="entry name" value="Nucleic acid-binding proteins"/>
    <property type="match status" value="1"/>
</dbReference>
<dbReference type="KEGG" id="amr:AM1_4810"/>
<dbReference type="AlphaFoldDB" id="B0C2J2"/>
<dbReference type="GO" id="GO:0000932">
    <property type="term" value="C:P-body"/>
    <property type="evidence" value="ECO:0007669"/>
    <property type="project" value="TreeGrafter"/>
</dbReference>
<organism evidence="2 3">
    <name type="scientific">Acaryochloris marina (strain MBIC 11017)</name>
    <dbReference type="NCBI Taxonomy" id="329726"/>
    <lineage>
        <taxon>Bacteria</taxon>
        <taxon>Bacillati</taxon>
        <taxon>Cyanobacteriota</taxon>
        <taxon>Cyanophyceae</taxon>
        <taxon>Acaryochloridales</taxon>
        <taxon>Acaryochloridaceae</taxon>
        <taxon>Acaryochloris</taxon>
    </lineage>
</organism>
<dbReference type="Gene3D" id="1.10.10.10">
    <property type="entry name" value="Winged helix-like DNA-binding domain superfamily/Winged helix DNA-binding domain"/>
    <property type="match status" value="1"/>
</dbReference>
<sequence length="680" mass="76650">MEKGTLIEFKRRGDCAEGQRPFQLGVLDRPEGKKNWVVVDQTGQTHTLHPRQFTFVVSGKTYTPSEIAEFQSEAESYIDPSSLEVAWEILLEDSQSVAPADLAQLLFSDQSPPLCYASHCLLSDDRIYFKQKGDCFEPRSASQVAELQHQLEQQAKRQQEQQAFYQKLEQAIAGDTVEWQGCDRTYLQALEKFAALGDEATTRSTATEVLSTLKRGTSPDAAFQLLVDVKVWDPHQNLHLYRSKTPVQFSSSVLAAVDQLLKMPPPDLHAERHDLTSLKVYTIDDESTSEIDDGLSLEFLPDGKQRVWVHIADPSRWITLGDELDQEAQRRGTTVYLPTGMIPMFPTELSTGPMSLVQGQICCALSFGVILTAEGAIESYEIRCSQVQPTYRLTYADVDEMLELGVEAESELLALAQWAKQRQAWRKSQGAISIQMPESSIKVEGEKVDIQVLYDSSARNLVAEMMILTGEVAARYGQDNDLPLPFRHQPQPELPPEEELLQLAPGFVRYCAIRSCMPRSEVSISPARHASLGLDCYCQVTSPIRRYADLVAHFQIKAHLRDEELPFSKTDLTTLIPSVTTAAYEATLLERQTNRYWSLEYLRQHGQTVWPAMVLRWLREHENLALILLEDLGLELVMRLDHPVVLGDRLDVKVASVNPRLDRIQLQECFTASPDDAQEG</sequence>
<dbReference type="eggNOG" id="COG0557">
    <property type="taxonomic scope" value="Bacteria"/>
</dbReference>